<dbReference type="Gene3D" id="3.40.50.1110">
    <property type="entry name" value="SGNH hydrolase"/>
    <property type="match status" value="1"/>
</dbReference>
<proteinExistence type="predicted"/>
<accession>A0A382J0H8</accession>
<dbReference type="InterPro" id="IPR036514">
    <property type="entry name" value="SGNH_hydro_sf"/>
</dbReference>
<sequence>MLKQSHLYKFVNLKINRLLEKIGNKPKFTDCIKASYSSIEWDMLKVYLDAINMACVIRNVKLVIGVIPLMYQLDDNYPILEVHSKLMGYCKERGIECIDFYEDGFKGLDEKNLIISENDRHLNEDGAEIVARALHKRFEPLSLYKHLPFIHRAFTLQELLMKDETAKELDQSFNQIKEEAVFIFEDSLGLADKTQSELKVWRESGNLYFLKTVFDFSGKKKAFTSRYVLDKTGEFINHTLNTFDPKLARISDTDFLESNGNRFVSTRTFNQFGGKKRVQKNNYKFNGIKLPEGGWSLRIEEGITFHDPKIVVSLALSNQSYSKNKKQEVLFFNLLISYYRYNWGYFADTLIE</sequence>
<feature type="non-terminal residue" evidence="1">
    <location>
        <position position="352"/>
    </location>
</feature>
<protein>
    <submittedName>
        <fullName evidence="1">Uncharacterized protein</fullName>
    </submittedName>
</protein>
<gene>
    <name evidence="1" type="ORF">METZ01_LOCUS257761</name>
</gene>
<dbReference type="AlphaFoldDB" id="A0A382J0H8"/>
<evidence type="ECO:0000313" key="1">
    <source>
        <dbReference type="EMBL" id="SVC04907.1"/>
    </source>
</evidence>
<reference evidence="1" key="1">
    <citation type="submission" date="2018-05" db="EMBL/GenBank/DDBJ databases">
        <authorList>
            <person name="Lanie J.A."/>
            <person name="Ng W.-L."/>
            <person name="Kazmierczak K.M."/>
            <person name="Andrzejewski T.M."/>
            <person name="Davidsen T.M."/>
            <person name="Wayne K.J."/>
            <person name="Tettelin H."/>
            <person name="Glass J.I."/>
            <person name="Rusch D."/>
            <person name="Podicherti R."/>
            <person name="Tsui H.-C.T."/>
            <person name="Winkler M.E."/>
        </authorList>
    </citation>
    <scope>NUCLEOTIDE SEQUENCE</scope>
</reference>
<dbReference type="EMBL" id="UINC01070621">
    <property type="protein sequence ID" value="SVC04907.1"/>
    <property type="molecule type" value="Genomic_DNA"/>
</dbReference>
<name>A0A382J0H8_9ZZZZ</name>
<organism evidence="1">
    <name type="scientific">marine metagenome</name>
    <dbReference type="NCBI Taxonomy" id="408172"/>
    <lineage>
        <taxon>unclassified sequences</taxon>
        <taxon>metagenomes</taxon>
        <taxon>ecological metagenomes</taxon>
    </lineage>
</organism>